<keyword evidence="5" id="KW-0411">Iron-sulfur</keyword>
<dbReference type="NCBIfam" id="NF004885">
    <property type="entry name" value="PRK06246.1"/>
    <property type="match status" value="1"/>
</dbReference>
<dbReference type="PANTHER" id="PTHR30389:SF17">
    <property type="entry name" value="L(+)-TARTRATE DEHYDRATASE SUBUNIT ALPHA-RELATED"/>
    <property type="match status" value="1"/>
</dbReference>
<dbReference type="GO" id="GO:0008730">
    <property type="term" value="F:L(+)-tartrate dehydratase activity"/>
    <property type="evidence" value="ECO:0007669"/>
    <property type="project" value="UniProtKB-EC"/>
</dbReference>
<evidence type="ECO:0000256" key="3">
    <source>
        <dbReference type="ARBA" id="ARBA00022723"/>
    </source>
</evidence>
<organism evidence="8">
    <name type="scientific">bioreactor metagenome</name>
    <dbReference type="NCBI Taxonomy" id="1076179"/>
    <lineage>
        <taxon>unclassified sequences</taxon>
        <taxon>metagenomes</taxon>
        <taxon>ecological metagenomes</taxon>
    </lineage>
</organism>
<comment type="caution">
    <text evidence="8">The sequence shown here is derived from an EMBL/GenBank/DDBJ whole genome shotgun (WGS) entry which is preliminary data.</text>
</comment>
<evidence type="ECO:0000256" key="2">
    <source>
        <dbReference type="ARBA" id="ARBA00022485"/>
    </source>
</evidence>
<sequence>MFADIGEELHIEGSLEQAVNEGVRLAYTEGYLRKSVLDPITRKNTLDNTPAVLHIRFVPGDKLLLTVVPKGFGSENMSRLVMLSPSAGLPGILDTIVSTVVSAGASACPPVVVGVGIGGTMETAALLAKRQLLRPLGEPAERSDLAEIEREALERINQTGIGPMGLGGITTALAVHIGALPTHIAGLPVAVNLQCHACRHASEEI</sequence>
<evidence type="ECO:0000256" key="4">
    <source>
        <dbReference type="ARBA" id="ARBA00023004"/>
    </source>
</evidence>
<proteinExistence type="inferred from homology"/>
<dbReference type="InterPro" id="IPR051208">
    <property type="entry name" value="Class-I_Fumarase/Tartrate_DH"/>
</dbReference>
<dbReference type="Pfam" id="PF05681">
    <property type="entry name" value="Fumerase"/>
    <property type="match status" value="1"/>
</dbReference>
<dbReference type="GO" id="GO:0046872">
    <property type="term" value="F:metal ion binding"/>
    <property type="evidence" value="ECO:0007669"/>
    <property type="project" value="UniProtKB-KW"/>
</dbReference>
<gene>
    <name evidence="8" type="primary">ttdA_16</name>
    <name evidence="8" type="ORF">SDC9_75352</name>
</gene>
<feature type="domain" description="Fe-S hydro-lyase tartrate dehydratase alpha-type catalytic" evidence="7">
    <location>
        <begin position="1"/>
        <end position="202"/>
    </location>
</feature>
<evidence type="ECO:0000256" key="5">
    <source>
        <dbReference type="ARBA" id="ARBA00023014"/>
    </source>
</evidence>
<accession>A0A644YLR6</accession>
<reference evidence="8" key="1">
    <citation type="submission" date="2019-08" db="EMBL/GenBank/DDBJ databases">
        <authorList>
            <person name="Kucharzyk K."/>
            <person name="Murdoch R.W."/>
            <person name="Higgins S."/>
            <person name="Loffler F."/>
        </authorList>
    </citation>
    <scope>NUCLEOTIDE SEQUENCE</scope>
</reference>
<dbReference type="EMBL" id="VSSQ01005356">
    <property type="protein sequence ID" value="MPM28821.1"/>
    <property type="molecule type" value="Genomic_DNA"/>
</dbReference>
<evidence type="ECO:0000259" key="7">
    <source>
        <dbReference type="Pfam" id="PF05681"/>
    </source>
</evidence>
<keyword evidence="4" id="KW-0408">Iron</keyword>
<evidence type="ECO:0000256" key="6">
    <source>
        <dbReference type="ARBA" id="ARBA00023239"/>
    </source>
</evidence>
<name>A0A644YLR6_9ZZZZ</name>
<comment type="similarity">
    <text evidence="1">Belongs to the class-I fumarase family.</text>
</comment>
<evidence type="ECO:0000256" key="1">
    <source>
        <dbReference type="ARBA" id="ARBA00008876"/>
    </source>
</evidence>
<dbReference type="EC" id="4.2.1.32" evidence="8"/>
<keyword evidence="3" id="KW-0479">Metal-binding</keyword>
<protein>
    <submittedName>
        <fullName evidence="8">L(+)-tartrate dehydratase subunit alpha</fullName>
        <ecNumber evidence="8">4.2.1.32</ecNumber>
    </submittedName>
</protein>
<dbReference type="InterPro" id="IPR004646">
    <property type="entry name" value="Fe-S_hydro-lyase_TtdA-typ_cat"/>
</dbReference>
<dbReference type="NCBIfam" id="TIGR00722">
    <property type="entry name" value="ttdA_fumA_fumB"/>
    <property type="match status" value="1"/>
</dbReference>
<dbReference type="PANTHER" id="PTHR30389">
    <property type="entry name" value="FUMARATE HYDRATASE-RELATED"/>
    <property type="match status" value="1"/>
</dbReference>
<dbReference type="AlphaFoldDB" id="A0A644YLR6"/>
<dbReference type="GO" id="GO:0051539">
    <property type="term" value="F:4 iron, 4 sulfur cluster binding"/>
    <property type="evidence" value="ECO:0007669"/>
    <property type="project" value="UniProtKB-KW"/>
</dbReference>
<evidence type="ECO:0000313" key="8">
    <source>
        <dbReference type="EMBL" id="MPM28821.1"/>
    </source>
</evidence>
<keyword evidence="2" id="KW-0004">4Fe-4S</keyword>
<keyword evidence="6 8" id="KW-0456">Lyase</keyword>